<protein>
    <submittedName>
        <fullName evidence="2">Uncharacterized protein</fullName>
    </submittedName>
</protein>
<dbReference type="Proteomes" id="UP001597185">
    <property type="component" value="Unassembled WGS sequence"/>
</dbReference>
<proteinExistence type="predicted"/>
<evidence type="ECO:0000313" key="3">
    <source>
        <dbReference type="Proteomes" id="UP001597185"/>
    </source>
</evidence>
<dbReference type="RefSeq" id="WP_379811955.1">
    <property type="nucleotide sequence ID" value="NZ_JBHUDB010000002.1"/>
</dbReference>
<organism evidence="2 3">
    <name type="scientific">Halorubrum laminariae</name>
    <dbReference type="NCBI Taxonomy" id="1433523"/>
    <lineage>
        <taxon>Archaea</taxon>
        <taxon>Methanobacteriati</taxon>
        <taxon>Methanobacteriota</taxon>
        <taxon>Stenosarchaea group</taxon>
        <taxon>Halobacteria</taxon>
        <taxon>Halobacteriales</taxon>
        <taxon>Haloferacaceae</taxon>
        <taxon>Halorubrum</taxon>
    </lineage>
</organism>
<feature type="compositionally biased region" description="Acidic residues" evidence="1">
    <location>
        <begin position="37"/>
        <end position="46"/>
    </location>
</feature>
<evidence type="ECO:0000313" key="2">
    <source>
        <dbReference type="EMBL" id="MFD1570345.1"/>
    </source>
</evidence>
<evidence type="ECO:0000256" key="1">
    <source>
        <dbReference type="SAM" id="MobiDB-lite"/>
    </source>
</evidence>
<keyword evidence="3" id="KW-1185">Reference proteome</keyword>
<accession>A0ABD6C0D8</accession>
<sequence>MLSDLVYKESEKTAKIYEGADTDDPKKVLSQIPQTDWEYDTLEESE</sequence>
<dbReference type="AlphaFoldDB" id="A0ABD6C0D8"/>
<feature type="region of interest" description="Disordered" evidence="1">
    <location>
        <begin position="24"/>
        <end position="46"/>
    </location>
</feature>
<gene>
    <name evidence="2" type="ORF">ACFR9T_07040</name>
</gene>
<dbReference type="EMBL" id="JBHUDB010000002">
    <property type="protein sequence ID" value="MFD1570345.1"/>
    <property type="molecule type" value="Genomic_DNA"/>
</dbReference>
<name>A0ABD6C0D8_9EURY</name>
<reference evidence="2 3" key="1">
    <citation type="journal article" date="2019" name="Int. J. Syst. Evol. Microbiol.">
        <title>The Global Catalogue of Microorganisms (GCM) 10K type strain sequencing project: providing services to taxonomists for standard genome sequencing and annotation.</title>
        <authorList>
            <consortium name="The Broad Institute Genomics Platform"/>
            <consortium name="The Broad Institute Genome Sequencing Center for Infectious Disease"/>
            <person name="Wu L."/>
            <person name="Ma J."/>
        </authorList>
    </citation>
    <scope>NUCLEOTIDE SEQUENCE [LARGE SCALE GENOMIC DNA]</scope>
    <source>
        <strain evidence="2 3">CGMCC 1.12689</strain>
    </source>
</reference>
<comment type="caution">
    <text evidence="2">The sequence shown here is derived from an EMBL/GenBank/DDBJ whole genome shotgun (WGS) entry which is preliminary data.</text>
</comment>